<comment type="caution">
    <text evidence="2">The sequence shown here is derived from an EMBL/GenBank/DDBJ whole genome shotgun (WGS) entry which is preliminary data.</text>
</comment>
<dbReference type="InterPro" id="IPR036249">
    <property type="entry name" value="Thioredoxin-like_sf"/>
</dbReference>
<accession>A0A2S6NF45</accession>
<evidence type="ECO:0000313" key="2">
    <source>
        <dbReference type="EMBL" id="PPQ33233.1"/>
    </source>
</evidence>
<dbReference type="EMBL" id="NHSJ01000025">
    <property type="protein sequence ID" value="PPQ33233.1"/>
    <property type="molecule type" value="Genomic_DNA"/>
</dbReference>
<keyword evidence="3" id="KW-1185">Reference proteome</keyword>
<dbReference type="PANTHER" id="PTHR35272">
    <property type="entry name" value="THIOL:DISULFIDE INTERCHANGE PROTEIN DSBC-RELATED"/>
    <property type="match status" value="1"/>
</dbReference>
<dbReference type="Gene3D" id="3.10.450.70">
    <property type="entry name" value="Disulphide bond isomerase, DsbC/G, N-terminal"/>
    <property type="match status" value="1"/>
</dbReference>
<name>A0A2S6NF45_9HYPH</name>
<reference evidence="2 3" key="1">
    <citation type="journal article" date="2018" name="Arch. Microbiol.">
        <title>New insights into the metabolic potential of the phototrophic purple bacterium Rhodopila globiformis DSM 161(T) from its draft genome sequence and evidence for a vanadium-dependent nitrogenase.</title>
        <authorList>
            <person name="Imhoff J.F."/>
            <person name="Rahn T."/>
            <person name="Kunzel S."/>
            <person name="Neulinger S.C."/>
        </authorList>
    </citation>
    <scope>NUCLEOTIDE SEQUENCE [LARGE SCALE GENOMIC DNA]</scope>
    <source>
        <strain evidence="2 3">DSM 16996</strain>
    </source>
</reference>
<gene>
    <name evidence="2" type="ORF">CCR94_02200</name>
</gene>
<dbReference type="PANTHER" id="PTHR35272:SF3">
    <property type="entry name" value="THIOL:DISULFIDE INTERCHANGE PROTEIN DSBC"/>
    <property type="match status" value="1"/>
</dbReference>
<keyword evidence="1" id="KW-0732">Signal</keyword>
<evidence type="ECO:0000313" key="3">
    <source>
        <dbReference type="Proteomes" id="UP000239089"/>
    </source>
</evidence>
<evidence type="ECO:0008006" key="4">
    <source>
        <dbReference type="Google" id="ProtNLM"/>
    </source>
</evidence>
<dbReference type="SUPFAM" id="SSF52833">
    <property type="entry name" value="Thioredoxin-like"/>
    <property type="match status" value="1"/>
</dbReference>
<proteinExistence type="predicted"/>
<dbReference type="PROSITE" id="PS51257">
    <property type="entry name" value="PROKAR_LIPOPROTEIN"/>
    <property type="match status" value="1"/>
</dbReference>
<dbReference type="Gene3D" id="3.40.30.10">
    <property type="entry name" value="Glutaredoxin"/>
    <property type="match status" value="1"/>
</dbReference>
<organism evidence="2 3">
    <name type="scientific">Rhodoblastus sphagnicola</name>
    <dbReference type="NCBI Taxonomy" id="333368"/>
    <lineage>
        <taxon>Bacteria</taxon>
        <taxon>Pseudomonadati</taxon>
        <taxon>Pseudomonadota</taxon>
        <taxon>Alphaproteobacteria</taxon>
        <taxon>Hyphomicrobiales</taxon>
        <taxon>Rhodoblastaceae</taxon>
        <taxon>Rhodoblastus</taxon>
    </lineage>
</organism>
<dbReference type="GO" id="GO:0042597">
    <property type="term" value="C:periplasmic space"/>
    <property type="evidence" value="ECO:0007669"/>
    <property type="project" value="InterPro"/>
</dbReference>
<sequence length="421" mass="43263">MKVHIRVAALASGLMLSCSIHALAAERCVADFTKPIDFPKAVLVAANDDGAVKKAVSWEIVEPSTPVLPPPAAGAGPTGPITIGAAASPNAPAPPPAVNSPVIETASPSSGDVPEQAGTLPLFKDVSKFPALKHIAATGATLLDLGEAHGLRSVAAKVGDQFMILQVAPDGEAVVGGPVLELSKARLLAIGGARVTNIGELHGLTGLFVRNGAEFQTLYVTPDNQATIAGVMWDSAGKNLTRDQVAKIDGALPTVDVGDVKKVLADKGAIAGLATVQQAAFGAIGPDGAPVVWMIVDPACSYSIRAFDALKPYAEAGRIQLKIVPISILDHEDNGMSTKAALSLLSVPTESMASAWAQRVFTVPATGAAEAKLQSNGQIAEAIKLTGTPTFFFRKPDGLEGRLDGMPTDFKAFVTAVVGRI</sequence>
<dbReference type="AlphaFoldDB" id="A0A2S6NF45"/>
<protein>
    <recommendedName>
        <fullName evidence="4">Thioredoxin-like fold domain-containing protein</fullName>
    </recommendedName>
</protein>
<feature type="chain" id="PRO_5015459924" description="Thioredoxin-like fold domain-containing protein" evidence="1">
    <location>
        <begin position="25"/>
        <end position="421"/>
    </location>
</feature>
<dbReference type="InterPro" id="IPR009094">
    <property type="entry name" value="DiS-bond_isomerase_DsbC/G_N_sf"/>
</dbReference>
<dbReference type="InterPro" id="IPR051470">
    <property type="entry name" value="Thiol:disulfide_interchange"/>
</dbReference>
<feature type="signal peptide" evidence="1">
    <location>
        <begin position="1"/>
        <end position="24"/>
    </location>
</feature>
<dbReference type="Proteomes" id="UP000239089">
    <property type="component" value="Unassembled WGS sequence"/>
</dbReference>
<evidence type="ECO:0000256" key="1">
    <source>
        <dbReference type="SAM" id="SignalP"/>
    </source>
</evidence>